<dbReference type="InterPro" id="IPR052895">
    <property type="entry name" value="HetReg/Transcr_Mod"/>
</dbReference>
<proteinExistence type="predicted"/>
<dbReference type="Proteomes" id="UP000572817">
    <property type="component" value="Unassembled WGS sequence"/>
</dbReference>
<organism evidence="2 3">
    <name type="scientific">Botryosphaeria dothidea</name>
    <dbReference type="NCBI Taxonomy" id="55169"/>
    <lineage>
        <taxon>Eukaryota</taxon>
        <taxon>Fungi</taxon>
        <taxon>Dikarya</taxon>
        <taxon>Ascomycota</taxon>
        <taxon>Pezizomycotina</taxon>
        <taxon>Dothideomycetes</taxon>
        <taxon>Dothideomycetes incertae sedis</taxon>
        <taxon>Botryosphaeriales</taxon>
        <taxon>Botryosphaeriaceae</taxon>
        <taxon>Botryosphaeria</taxon>
    </lineage>
</organism>
<name>A0A8H4J5Y8_9PEZI</name>
<evidence type="ECO:0000259" key="1">
    <source>
        <dbReference type="Pfam" id="PF06985"/>
    </source>
</evidence>
<dbReference type="EMBL" id="WWBZ02000001">
    <property type="protein sequence ID" value="KAF4313351.1"/>
    <property type="molecule type" value="Genomic_DNA"/>
</dbReference>
<dbReference type="Pfam" id="PF06985">
    <property type="entry name" value="HET"/>
    <property type="match status" value="1"/>
</dbReference>
<protein>
    <recommendedName>
        <fullName evidence="1">Heterokaryon incompatibility domain-containing protein</fullName>
    </recommendedName>
</protein>
<dbReference type="InterPro" id="IPR010730">
    <property type="entry name" value="HET"/>
</dbReference>
<gene>
    <name evidence="2" type="ORF">GTA08_BOTSDO01652</name>
</gene>
<evidence type="ECO:0000313" key="3">
    <source>
        <dbReference type="Proteomes" id="UP000572817"/>
    </source>
</evidence>
<dbReference type="PANTHER" id="PTHR24148:SF64">
    <property type="entry name" value="HETEROKARYON INCOMPATIBILITY DOMAIN-CONTAINING PROTEIN"/>
    <property type="match status" value="1"/>
</dbReference>
<accession>A0A8H4J5Y8</accession>
<dbReference type="Pfam" id="PF26639">
    <property type="entry name" value="Het-6_barrel"/>
    <property type="match status" value="1"/>
</dbReference>
<dbReference type="PANTHER" id="PTHR24148">
    <property type="entry name" value="ANKYRIN REPEAT DOMAIN-CONTAINING PROTEIN 39 HOMOLOG-RELATED"/>
    <property type="match status" value="1"/>
</dbReference>
<evidence type="ECO:0000313" key="2">
    <source>
        <dbReference type="EMBL" id="KAF4313351.1"/>
    </source>
</evidence>
<feature type="domain" description="Heterokaryon incompatibility" evidence="1">
    <location>
        <begin position="57"/>
        <end position="230"/>
    </location>
</feature>
<sequence>MSDACGSASFQYQPISSRGDEIRIICLSRKDNPHTESNHGTIKCTLEHVSLRDAPKYTALSYVWGDPDITTPVLLNGVPCKVTTNLEAALRQLVNFLKPHDEAKMHLWVDALCIDQANDTEKSQQVLLMRGIYKKAAPVITWLGPASEDSSLAFKTLNRLEYMRSDTRPFKEIRSWPEFQFSATSPLELATKRGLGGLVDRFFREEPSELSAVLSLFGRAWFRRVWVIQETALAPRAILMCGEDCMYWAHFWEAYWMLMGLRDYLNIVMPHGQESMIAASTLTRSLGNVTAVGFTWLKGDQSLLFLLSLLVTDDDASALQASDERDFVFGLLSLAYDVDDVGVSADYKKSWTEVRHEVAKRCLKHYGLTMLSFCGTHDSSPDEQESSGAASDICPSWAPDWASKDIPRPLSIRSVMKVRGGMKRSAYDCSGRFIQLIKETHFTSDHGLVVSAVRVDDVNQLGNILPVGAYGSTQNPRQTVLIAEWLLQLRNLLPEPNGIYRTHDEVIDALWRTPVVDRGQVYNYETTRATEELKAGYQELLNGGGKPEQSPGAARYVSIARHKLRRRRPFKTSQGYLGLGSSATREHDTVWVVLSMDVPLVLRACGNDRWRIVGEAYVHGIMDGSIINNQKKLELTEITII</sequence>
<dbReference type="OrthoDB" id="2157530at2759"/>
<dbReference type="AlphaFoldDB" id="A0A8H4J5Y8"/>
<keyword evidence="3" id="KW-1185">Reference proteome</keyword>
<comment type="caution">
    <text evidence="2">The sequence shown here is derived from an EMBL/GenBank/DDBJ whole genome shotgun (WGS) entry which is preliminary data.</text>
</comment>
<reference evidence="2" key="1">
    <citation type="submission" date="2020-04" db="EMBL/GenBank/DDBJ databases">
        <title>Genome Assembly and Annotation of Botryosphaeria dothidea sdau 11-99, a Latent Pathogen of Apple Fruit Ring Rot in China.</title>
        <authorList>
            <person name="Yu C."/>
            <person name="Diao Y."/>
            <person name="Lu Q."/>
            <person name="Zhao J."/>
            <person name="Cui S."/>
            <person name="Peng C."/>
            <person name="He B."/>
            <person name="Liu H."/>
        </authorList>
    </citation>
    <scope>NUCLEOTIDE SEQUENCE [LARGE SCALE GENOMIC DNA]</scope>
    <source>
        <strain evidence="2">Sdau11-99</strain>
    </source>
</reference>